<evidence type="ECO:0000256" key="2">
    <source>
        <dbReference type="ARBA" id="ARBA00022679"/>
    </source>
</evidence>
<gene>
    <name evidence="9" type="ORF">BYL167_LOCUS10940</name>
    <name evidence="4" type="ORF">CJN711_LOCUS3523</name>
    <name evidence="8" type="ORF">GIL414_LOCUS7939</name>
    <name evidence="5" type="ORF">KQP761_LOCUS33371</name>
    <name evidence="6" type="ORF">MBJ925_LOCUS32656</name>
    <name evidence="7" type="ORF">SMN809_LOCUS4402</name>
</gene>
<dbReference type="Proteomes" id="UP000663855">
    <property type="component" value="Unassembled WGS sequence"/>
</dbReference>
<dbReference type="Pfam" id="PF01531">
    <property type="entry name" value="Glyco_transf_11"/>
    <property type="match status" value="1"/>
</dbReference>
<organism evidence="5 10">
    <name type="scientific">Rotaria magnacalcarata</name>
    <dbReference type="NCBI Taxonomy" id="392030"/>
    <lineage>
        <taxon>Eukaryota</taxon>
        <taxon>Metazoa</taxon>
        <taxon>Spiralia</taxon>
        <taxon>Gnathifera</taxon>
        <taxon>Rotifera</taxon>
        <taxon>Eurotatoria</taxon>
        <taxon>Bdelloidea</taxon>
        <taxon>Philodinida</taxon>
        <taxon>Philodinidae</taxon>
        <taxon>Rotaria</taxon>
    </lineage>
</organism>
<comment type="caution">
    <text evidence="5">The sequence shown here is derived from an EMBL/GenBank/DDBJ whole genome shotgun (WGS) entry which is preliminary data.</text>
</comment>
<dbReference type="Proteomes" id="UP000681967">
    <property type="component" value="Unassembled WGS sequence"/>
</dbReference>
<dbReference type="AlphaFoldDB" id="A0A816FWR7"/>
<dbReference type="UniPathway" id="UPA00378"/>
<dbReference type="EMBL" id="CAJOBI010001013">
    <property type="protein sequence ID" value="CAF3858316.1"/>
    <property type="molecule type" value="Genomic_DNA"/>
</dbReference>
<evidence type="ECO:0000313" key="10">
    <source>
        <dbReference type="Proteomes" id="UP000663834"/>
    </source>
</evidence>
<sequence>MLNLSSQLRATNHTTLRMISEMIHEVYNSRAYFDSAAHRRQTVKQLIKKANLTLIGVHIRRGDFIGKVHLGFAVSSVSYILRGLLYFSQKYPDSIFIIVSDDKLWCRTNIGNHLNTVVLPKTLLASEDMAMLTLCRDSLITTGTFGWWAATLASGVVLCDKSYPKNGTWLSNLCPIDQYFPPWFVGL</sequence>
<keyword evidence="1 3" id="KW-0328">Glycosyltransferase</keyword>
<evidence type="ECO:0000313" key="5">
    <source>
        <dbReference type="EMBL" id="CAF1667208.1"/>
    </source>
</evidence>
<evidence type="ECO:0000256" key="3">
    <source>
        <dbReference type="RuleBase" id="RU363129"/>
    </source>
</evidence>
<dbReference type="GO" id="GO:0032580">
    <property type="term" value="C:Golgi cisterna membrane"/>
    <property type="evidence" value="ECO:0007669"/>
    <property type="project" value="UniProtKB-SubCell"/>
</dbReference>
<dbReference type="EMBL" id="CAJNOW010018686">
    <property type="protein sequence ID" value="CAF1667208.1"/>
    <property type="molecule type" value="Genomic_DNA"/>
</dbReference>
<keyword evidence="2 3" id="KW-0808">Transferase</keyword>
<dbReference type="GO" id="GO:0005975">
    <property type="term" value="P:carbohydrate metabolic process"/>
    <property type="evidence" value="ECO:0007669"/>
    <property type="project" value="InterPro"/>
</dbReference>
<keyword evidence="3" id="KW-0333">Golgi apparatus</keyword>
<keyword evidence="3" id="KW-0735">Signal-anchor</keyword>
<dbReference type="OrthoDB" id="3226at2759"/>
<evidence type="ECO:0000313" key="8">
    <source>
        <dbReference type="EMBL" id="CAF3928340.1"/>
    </source>
</evidence>
<dbReference type="EMBL" id="CAJOBH010003365">
    <property type="protein sequence ID" value="CAF3949339.1"/>
    <property type="molecule type" value="Genomic_DNA"/>
</dbReference>
<dbReference type="PANTHER" id="PTHR11927:SF9">
    <property type="entry name" value="L-FUCOSYLTRANSFERASE"/>
    <property type="match status" value="1"/>
</dbReference>
<dbReference type="EMBL" id="CAJNOV010000499">
    <property type="protein sequence ID" value="CAF1025295.1"/>
    <property type="molecule type" value="Genomic_DNA"/>
</dbReference>
<dbReference type="EMBL" id="CAJNRE010017878">
    <property type="protein sequence ID" value="CAF2158004.1"/>
    <property type="molecule type" value="Genomic_DNA"/>
</dbReference>
<keyword evidence="3" id="KW-0812">Transmembrane</keyword>
<keyword evidence="3" id="KW-0325">Glycoprotein</keyword>
<dbReference type="InterPro" id="IPR002516">
    <property type="entry name" value="Glyco_trans_11"/>
</dbReference>
<dbReference type="EMBL" id="CAJOBJ010002504">
    <property type="protein sequence ID" value="CAF3928340.1"/>
    <property type="molecule type" value="Genomic_DNA"/>
</dbReference>
<name>A0A816FWR7_9BILA</name>
<comment type="similarity">
    <text evidence="3">Belongs to the glycosyltransferase 11 family.</text>
</comment>
<dbReference type="PANTHER" id="PTHR11927">
    <property type="entry name" value="GALACTOSIDE 2-L-FUCOSYLTRANSFERASE"/>
    <property type="match status" value="1"/>
</dbReference>
<protein>
    <recommendedName>
        <fullName evidence="3">L-Fucosyltransferase</fullName>
        <ecNumber evidence="3">2.4.1.-</ecNumber>
    </recommendedName>
</protein>
<dbReference type="Proteomes" id="UP000663834">
    <property type="component" value="Unassembled WGS sequence"/>
</dbReference>
<evidence type="ECO:0000313" key="7">
    <source>
        <dbReference type="EMBL" id="CAF3858316.1"/>
    </source>
</evidence>
<evidence type="ECO:0000313" key="4">
    <source>
        <dbReference type="EMBL" id="CAF1025295.1"/>
    </source>
</evidence>
<dbReference type="EC" id="2.4.1.-" evidence="3"/>
<comment type="pathway">
    <text evidence="3">Protein modification; protein glycosylation.</text>
</comment>
<dbReference type="Proteomes" id="UP000663824">
    <property type="component" value="Unassembled WGS sequence"/>
</dbReference>
<dbReference type="Proteomes" id="UP000681720">
    <property type="component" value="Unassembled WGS sequence"/>
</dbReference>
<reference evidence="5" key="1">
    <citation type="submission" date="2021-02" db="EMBL/GenBank/DDBJ databases">
        <authorList>
            <person name="Nowell W R."/>
        </authorList>
    </citation>
    <scope>NUCLEOTIDE SEQUENCE</scope>
</reference>
<dbReference type="CDD" id="cd11301">
    <property type="entry name" value="Fut1_Fut2_like"/>
    <property type="match status" value="1"/>
</dbReference>
<accession>A0A816FWR7</accession>
<proteinExistence type="inferred from homology"/>
<evidence type="ECO:0000313" key="6">
    <source>
        <dbReference type="EMBL" id="CAF2158004.1"/>
    </source>
</evidence>
<comment type="subcellular location">
    <subcellularLocation>
        <location evidence="3">Golgi apparatus</location>
        <location evidence="3">Golgi stack membrane</location>
        <topology evidence="3">Single-pass type II membrane protein</topology>
    </subcellularLocation>
</comment>
<evidence type="ECO:0000256" key="1">
    <source>
        <dbReference type="ARBA" id="ARBA00022676"/>
    </source>
</evidence>
<dbReference type="GO" id="GO:0008107">
    <property type="term" value="F:galactoside 2-alpha-L-fucosyltransferase activity"/>
    <property type="evidence" value="ECO:0007669"/>
    <property type="project" value="InterPro"/>
</dbReference>
<dbReference type="Proteomes" id="UP000676336">
    <property type="component" value="Unassembled WGS sequence"/>
</dbReference>
<evidence type="ECO:0000313" key="9">
    <source>
        <dbReference type="EMBL" id="CAF3949339.1"/>
    </source>
</evidence>